<feature type="compositionally biased region" description="Polar residues" evidence="1">
    <location>
        <begin position="1"/>
        <end position="11"/>
    </location>
</feature>
<evidence type="ECO:0000313" key="2">
    <source>
        <dbReference type="EMBL" id="KAL3077745.1"/>
    </source>
</evidence>
<evidence type="ECO:0000313" key="3">
    <source>
        <dbReference type="Proteomes" id="UP001620626"/>
    </source>
</evidence>
<accession>A0ABD2IKH1</accession>
<keyword evidence="3" id="KW-1185">Reference proteome</keyword>
<proteinExistence type="predicted"/>
<evidence type="ECO:0000256" key="1">
    <source>
        <dbReference type="SAM" id="MobiDB-lite"/>
    </source>
</evidence>
<dbReference type="Proteomes" id="UP001620626">
    <property type="component" value="Unassembled WGS sequence"/>
</dbReference>
<dbReference type="EMBL" id="JBICBT010001223">
    <property type="protein sequence ID" value="KAL3077745.1"/>
    <property type="molecule type" value="Genomic_DNA"/>
</dbReference>
<dbReference type="AlphaFoldDB" id="A0ABD2IKH1"/>
<sequence length="84" mass="9883">MSNDPQNTSSDADGPEMPDERQLWLEMFESGDYELLGWFGRDRAKQIMEDLRKFAEETGRECTHVKMILDKINRGMINWKKEGE</sequence>
<comment type="caution">
    <text evidence="2">The sequence shown here is derived from an EMBL/GenBank/DDBJ whole genome shotgun (WGS) entry which is preliminary data.</text>
</comment>
<organism evidence="2 3">
    <name type="scientific">Heterodera trifolii</name>
    <dbReference type="NCBI Taxonomy" id="157864"/>
    <lineage>
        <taxon>Eukaryota</taxon>
        <taxon>Metazoa</taxon>
        <taxon>Ecdysozoa</taxon>
        <taxon>Nematoda</taxon>
        <taxon>Chromadorea</taxon>
        <taxon>Rhabditida</taxon>
        <taxon>Tylenchina</taxon>
        <taxon>Tylenchomorpha</taxon>
        <taxon>Tylenchoidea</taxon>
        <taxon>Heteroderidae</taxon>
        <taxon>Heteroderinae</taxon>
        <taxon>Heterodera</taxon>
    </lineage>
</organism>
<protein>
    <submittedName>
        <fullName evidence="2">Uncharacterized protein</fullName>
    </submittedName>
</protein>
<reference evidence="2 3" key="1">
    <citation type="submission" date="2024-10" db="EMBL/GenBank/DDBJ databases">
        <authorList>
            <person name="Kim D."/>
        </authorList>
    </citation>
    <scope>NUCLEOTIDE SEQUENCE [LARGE SCALE GENOMIC DNA]</scope>
    <source>
        <strain evidence="2">BH-2024</strain>
    </source>
</reference>
<gene>
    <name evidence="2" type="ORF">niasHT_035537</name>
</gene>
<name>A0ABD2IKH1_9BILA</name>
<feature type="region of interest" description="Disordered" evidence="1">
    <location>
        <begin position="1"/>
        <end position="21"/>
    </location>
</feature>